<dbReference type="GO" id="GO:0004563">
    <property type="term" value="F:beta-N-acetylhexosaminidase activity"/>
    <property type="evidence" value="ECO:0007669"/>
    <property type="project" value="UniProtKB-EC"/>
</dbReference>
<dbReference type="InterPro" id="IPR050226">
    <property type="entry name" value="NagZ_Beta-hexosaminidase"/>
</dbReference>
<keyword evidence="5" id="KW-0326">Glycosidase</keyword>
<dbReference type="Pfam" id="PF00933">
    <property type="entry name" value="Glyco_hydro_3"/>
    <property type="match status" value="1"/>
</dbReference>
<dbReference type="PANTHER" id="PTHR30480:SF13">
    <property type="entry name" value="BETA-HEXOSAMINIDASE"/>
    <property type="match status" value="1"/>
</dbReference>
<dbReference type="EMBL" id="CP003119">
    <property type="protein sequence ID" value="AFA71657.1"/>
    <property type="molecule type" value="Genomic_DNA"/>
</dbReference>
<gene>
    <name evidence="8" type="ordered locus">GPOL_c05880</name>
</gene>
<comment type="catalytic activity">
    <reaction evidence="1">
        <text>Hydrolysis of terminal non-reducing N-acetyl-D-hexosamine residues in N-acetyl-beta-D-hexosaminides.</text>
        <dbReference type="EC" id="3.2.1.52"/>
    </reaction>
</comment>
<evidence type="ECO:0000256" key="6">
    <source>
        <dbReference type="SAM" id="MobiDB-lite"/>
    </source>
</evidence>
<dbReference type="KEGG" id="gpo:GPOL_c05880"/>
<name>H6MVW2_GORPV</name>
<dbReference type="InterPro" id="IPR001764">
    <property type="entry name" value="Glyco_hydro_3_N"/>
</dbReference>
<dbReference type="Gene3D" id="3.20.20.300">
    <property type="entry name" value="Glycoside hydrolase, family 3, N-terminal domain"/>
    <property type="match status" value="1"/>
</dbReference>
<evidence type="ECO:0000256" key="2">
    <source>
        <dbReference type="ARBA" id="ARBA00005336"/>
    </source>
</evidence>
<dbReference type="GO" id="GO:0005975">
    <property type="term" value="P:carbohydrate metabolic process"/>
    <property type="evidence" value="ECO:0007669"/>
    <property type="project" value="InterPro"/>
</dbReference>
<reference evidence="8 9" key="1">
    <citation type="journal article" date="2012" name="Appl. Environ. Microbiol.">
        <title>Involvement of two latex-clearing proteins during rubber degradation and insights into the subsequent degradation pathway revealed by the genome sequence of Gordonia polyisoprenivorans strain VH2.</title>
        <authorList>
            <person name="Hiessl S."/>
            <person name="Schuldes J."/>
            <person name="Thurmer A."/>
            <person name="Halbsguth T."/>
            <person name="Broker D."/>
            <person name="Angelov A."/>
            <person name="Liebl W."/>
            <person name="Daniel R."/>
            <person name="Steinbuchel A."/>
        </authorList>
    </citation>
    <scope>NUCLEOTIDE SEQUENCE [LARGE SCALE GENOMIC DNA]</scope>
    <source>
        <strain evidence="9">DSM 44266 / VH2</strain>
    </source>
</reference>
<dbReference type="HOGENOM" id="CLU_008392_0_4_11"/>
<sequence>MTSVAVVGCGTDSSSSAAQTSSSAPSSASTRSSPPASTSAAVPIGCGAATLAKMSLRQKLGQSIVVGVTGTDDALSLVKREPVGGIFIGSWTDKSLLTDQGALEKVTAASSIPLMVSVDQEGGRVSRLSSLGIDSPSARELARTKTPEQVRALAASEGKKMRALGITVDFAPDADVSDEPDDAVIGDRSFSDDPATVARYAQAFAEGLQSAGVMPVFKHFPGHGHGSGDSHLGVVRTPPLTQLERSDLVPYKTLLANPGNAAVMVGHLIVPGLTVGDTPASLSVNAMRMLRTGQPYGGPAFDGVVFSDDLSGMGAITQRYPLPQAVQRFLVAGGDIALWITTDKVTAVLNSLESAVRSGQLSQSRVDESVVRILKAKGQLRC</sequence>
<dbReference type="SUPFAM" id="SSF51445">
    <property type="entry name" value="(Trans)glycosidases"/>
    <property type="match status" value="1"/>
</dbReference>
<evidence type="ECO:0000313" key="8">
    <source>
        <dbReference type="EMBL" id="AFA71657.1"/>
    </source>
</evidence>
<keyword evidence="9" id="KW-1185">Reference proteome</keyword>
<evidence type="ECO:0000256" key="5">
    <source>
        <dbReference type="ARBA" id="ARBA00023295"/>
    </source>
</evidence>
<dbReference type="EC" id="3.2.1.52" evidence="3"/>
<dbReference type="Proteomes" id="UP000009154">
    <property type="component" value="Chromosome"/>
</dbReference>
<dbReference type="STRING" id="1112204.GPOL_c05880"/>
<keyword evidence="4 8" id="KW-0378">Hydrolase</keyword>
<comment type="similarity">
    <text evidence="2">Belongs to the glycosyl hydrolase 3 family.</text>
</comment>
<proteinExistence type="inferred from homology"/>
<dbReference type="AlphaFoldDB" id="H6MVW2"/>
<protein>
    <recommendedName>
        <fullName evidence="3">beta-N-acetylhexosaminidase</fullName>
        <ecNumber evidence="3">3.2.1.52</ecNumber>
    </recommendedName>
</protein>
<evidence type="ECO:0000256" key="3">
    <source>
        <dbReference type="ARBA" id="ARBA00012663"/>
    </source>
</evidence>
<accession>H6MVW2</accession>
<dbReference type="PANTHER" id="PTHR30480">
    <property type="entry name" value="BETA-HEXOSAMINIDASE-RELATED"/>
    <property type="match status" value="1"/>
</dbReference>
<feature type="domain" description="Glycoside hydrolase family 3 N-terminal" evidence="7">
    <location>
        <begin position="56"/>
        <end position="375"/>
    </location>
</feature>
<dbReference type="GO" id="GO:0009254">
    <property type="term" value="P:peptidoglycan turnover"/>
    <property type="evidence" value="ECO:0007669"/>
    <property type="project" value="TreeGrafter"/>
</dbReference>
<dbReference type="InterPro" id="IPR017853">
    <property type="entry name" value="GH"/>
</dbReference>
<organism evidence="8 9">
    <name type="scientific">Gordonia polyisoprenivorans (strain DSM 44266 / VH2)</name>
    <dbReference type="NCBI Taxonomy" id="1112204"/>
    <lineage>
        <taxon>Bacteria</taxon>
        <taxon>Bacillati</taxon>
        <taxon>Actinomycetota</taxon>
        <taxon>Actinomycetes</taxon>
        <taxon>Mycobacteriales</taxon>
        <taxon>Gordoniaceae</taxon>
        <taxon>Gordonia</taxon>
    </lineage>
</organism>
<evidence type="ECO:0000313" key="9">
    <source>
        <dbReference type="Proteomes" id="UP000009154"/>
    </source>
</evidence>
<dbReference type="eggNOG" id="COG1472">
    <property type="taxonomic scope" value="Bacteria"/>
</dbReference>
<feature type="compositionally biased region" description="Low complexity" evidence="6">
    <location>
        <begin position="13"/>
        <end position="41"/>
    </location>
</feature>
<evidence type="ECO:0000259" key="7">
    <source>
        <dbReference type="Pfam" id="PF00933"/>
    </source>
</evidence>
<feature type="region of interest" description="Disordered" evidence="6">
    <location>
        <begin position="1"/>
        <end position="41"/>
    </location>
</feature>
<dbReference type="InterPro" id="IPR036962">
    <property type="entry name" value="Glyco_hydro_3_N_sf"/>
</dbReference>
<evidence type="ECO:0000256" key="1">
    <source>
        <dbReference type="ARBA" id="ARBA00001231"/>
    </source>
</evidence>
<evidence type="ECO:0000256" key="4">
    <source>
        <dbReference type="ARBA" id="ARBA00022801"/>
    </source>
</evidence>